<evidence type="ECO:0000313" key="4">
    <source>
        <dbReference type="Proteomes" id="UP000324176"/>
    </source>
</evidence>
<sequence length="113" mass="12647">MWREILNARVAASSKAQVAAELGVSRTAISLIVHDKYPADTRHIAAKVIEIYGRIRCPHLGLEISQAQCREYHSRRPPTSSPRAMKHWRACQNCMQRTMTVDQSSENSGGSKS</sequence>
<protein>
    <submittedName>
        <fullName evidence="1">Uncharacterized protein</fullName>
    </submittedName>
</protein>
<gene>
    <name evidence="1" type="ORF">AAW31_04795</name>
    <name evidence="2" type="ORF">BCL69_103813</name>
</gene>
<dbReference type="AlphaFoldDB" id="A0A0F7KEK0"/>
<reference evidence="3" key="1">
    <citation type="submission" date="2015-05" db="EMBL/GenBank/DDBJ databases">
        <title>Draft genome of Nitrosomonas communis strain Nm2.</title>
        <authorList>
            <person name="Kozlowski J.A."/>
            <person name="Kits K.D."/>
            <person name="Stein L.Y."/>
        </authorList>
    </citation>
    <scope>NUCLEOTIDE SEQUENCE [LARGE SCALE GENOMIC DNA]</scope>
    <source>
        <strain evidence="3">Nm2</strain>
    </source>
</reference>
<dbReference type="PATRIC" id="fig|44574.3.peg.1164"/>
<evidence type="ECO:0000313" key="3">
    <source>
        <dbReference type="Proteomes" id="UP000034156"/>
    </source>
</evidence>
<evidence type="ECO:0000313" key="2">
    <source>
        <dbReference type="EMBL" id="TYP84703.1"/>
    </source>
</evidence>
<dbReference type="InterPro" id="IPR010982">
    <property type="entry name" value="Lambda_DNA-bd_dom_sf"/>
</dbReference>
<name>A0A0F7KEK0_9PROT</name>
<dbReference type="KEGG" id="nco:AAW31_04795"/>
<keyword evidence="3" id="KW-1185">Reference proteome</keyword>
<dbReference type="EMBL" id="VNHT01000038">
    <property type="protein sequence ID" value="TYP84703.1"/>
    <property type="molecule type" value="Genomic_DNA"/>
</dbReference>
<dbReference type="OrthoDB" id="7358102at2"/>
<organism evidence="1 3">
    <name type="scientific">Nitrosomonas communis</name>
    <dbReference type="NCBI Taxonomy" id="44574"/>
    <lineage>
        <taxon>Bacteria</taxon>
        <taxon>Pseudomonadati</taxon>
        <taxon>Pseudomonadota</taxon>
        <taxon>Betaproteobacteria</taxon>
        <taxon>Nitrosomonadales</taxon>
        <taxon>Nitrosomonadaceae</taxon>
        <taxon>Nitrosomonas</taxon>
    </lineage>
</organism>
<evidence type="ECO:0000313" key="1">
    <source>
        <dbReference type="EMBL" id="AKH37272.1"/>
    </source>
</evidence>
<dbReference type="Gene3D" id="1.10.260.40">
    <property type="entry name" value="lambda repressor-like DNA-binding domains"/>
    <property type="match status" value="1"/>
</dbReference>
<dbReference type="GO" id="GO:0003677">
    <property type="term" value="F:DNA binding"/>
    <property type="evidence" value="ECO:0007669"/>
    <property type="project" value="InterPro"/>
</dbReference>
<accession>A0A0F7KEK0</accession>
<dbReference type="RefSeq" id="WP_046849361.1">
    <property type="nucleotide sequence ID" value="NZ_CP011451.1"/>
</dbReference>
<dbReference type="Proteomes" id="UP000034156">
    <property type="component" value="Chromosome"/>
</dbReference>
<dbReference type="Proteomes" id="UP000324176">
    <property type="component" value="Unassembled WGS sequence"/>
</dbReference>
<reference evidence="1 3" key="2">
    <citation type="journal article" date="2016" name="Genome Announc.">
        <title>Genome Sequence of Nitrosomonas communis Strain Nm2, a Mesophilic Ammonia-Oxidizing Bacterium Isolated from Mediterranean Soil.</title>
        <authorList>
            <person name="Kozlowski J.A."/>
            <person name="Kits K.D."/>
            <person name="Stein L.Y."/>
        </authorList>
    </citation>
    <scope>NUCLEOTIDE SEQUENCE [LARGE SCALE GENOMIC DNA]</scope>
    <source>
        <strain evidence="1 3">Nm2</strain>
    </source>
</reference>
<proteinExistence type="predicted"/>
<dbReference type="EMBL" id="CP011451">
    <property type="protein sequence ID" value="AKH37272.1"/>
    <property type="molecule type" value="Genomic_DNA"/>
</dbReference>
<reference evidence="2 4" key="3">
    <citation type="submission" date="2019-07" db="EMBL/GenBank/DDBJ databases">
        <title>Active sludge and wastewater microbial communities from Klosterneuburg, Austria.</title>
        <authorList>
            <person name="Wagner M."/>
        </authorList>
    </citation>
    <scope>NUCLEOTIDE SEQUENCE [LARGE SCALE GENOMIC DNA]</scope>
    <source>
        <strain evidence="2 4">Nm2</strain>
    </source>
</reference>